<evidence type="ECO:0000313" key="2">
    <source>
        <dbReference type="EMBL" id="AUE22200.1"/>
    </source>
</evidence>
<reference evidence="2 3" key="1">
    <citation type="submission" date="2017-10" db="EMBL/GenBank/DDBJ databases">
        <authorList>
            <person name="Koppala N."/>
            <person name="Smith C."/>
            <person name="Hicks E."/>
            <person name="VanDolah M."/>
            <person name="Fryberger R."/>
            <person name="Simpson Z."/>
            <person name="Schmith W."/>
            <person name="Rense A."/>
            <person name="Bortz R.L."/>
            <person name="Warner M.H."/>
            <person name="Garlena R.A."/>
            <person name="Russell D.A."/>
            <person name="Pope W.H."/>
            <person name="Jacobs-Sera D."/>
            <person name="Hendrix R.W."/>
            <person name="Hatfull G.F."/>
        </authorList>
    </citation>
    <scope>NUCLEOTIDE SEQUENCE [LARGE SCALE GENOMIC DNA]</scope>
</reference>
<protein>
    <submittedName>
        <fullName evidence="2">Uncharacterized protein</fullName>
    </submittedName>
</protein>
<evidence type="ECO:0000313" key="3">
    <source>
        <dbReference type="Proteomes" id="UP000240474"/>
    </source>
</evidence>
<dbReference type="EMBL" id="MG099940">
    <property type="protein sequence ID" value="AUE22200.1"/>
    <property type="molecule type" value="Genomic_DNA"/>
</dbReference>
<evidence type="ECO:0000256" key="1">
    <source>
        <dbReference type="SAM" id="Phobius"/>
    </source>
</evidence>
<sequence>MNWFRQVFCPWFHRTFGPPESGGFWKFAGRFVFTMLVWWAVVMGVIIGVTALFVHVL</sequence>
<organism evidence="2 3">
    <name type="scientific">Gordonia phage BirksAndSocks</name>
    <dbReference type="NCBI Taxonomy" id="2047831"/>
    <lineage>
        <taxon>Viruses</taxon>
        <taxon>Duplodnaviria</taxon>
        <taxon>Heunggongvirae</taxon>
        <taxon>Uroviricota</taxon>
        <taxon>Caudoviricetes</taxon>
        <taxon>Montyvirus</taxon>
        <taxon>Montyvirus birksandsocks</taxon>
    </lineage>
</organism>
<name>A0A2H4YDD3_9CAUD</name>
<keyword evidence="1" id="KW-0472">Membrane</keyword>
<keyword evidence="1" id="KW-0812">Transmembrane</keyword>
<dbReference type="Proteomes" id="UP000240474">
    <property type="component" value="Segment"/>
</dbReference>
<feature type="transmembrane region" description="Helical" evidence="1">
    <location>
        <begin position="31"/>
        <end position="54"/>
    </location>
</feature>
<keyword evidence="3" id="KW-1185">Reference proteome</keyword>
<proteinExistence type="predicted"/>
<accession>A0A2H4YDD3</accession>
<gene>
    <name evidence="2" type="ORF">SEA_BIRKSANDSOCKS_90</name>
</gene>
<keyword evidence="1" id="KW-1133">Transmembrane helix</keyword>